<dbReference type="InterPro" id="IPR000060">
    <property type="entry name" value="BCCT_transptr"/>
</dbReference>
<evidence type="ECO:0000256" key="5">
    <source>
        <dbReference type="ARBA" id="ARBA00022989"/>
    </source>
</evidence>
<evidence type="ECO:0000256" key="2">
    <source>
        <dbReference type="ARBA" id="ARBA00022448"/>
    </source>
</evidence>
<sequence>MNITLFHWGLHAWVVYVLVGLLLAYVGHRHGRPMTIRSCFYPLIGDRVYGLAGDLIDTLSVVGTMFGVCTSLGLGVITLNSGLHRLSSSIDDDDQTTRIIIIWVITAMATISVVSGLKVGIRRLSEICFGLGMFLMLFVFFRGNTWYFLNVYVQGVGYYFQYAIELSFHTEAYAQEGNAPDGKENPNWMEDWTIFYWGWWISWSPYVGMFIAKISRGRTIRNYLMCTMTAPILYTFLWFSIFGGAGLTMEREAALAGINCSSELGGKYAKESYQGMFRLSCRTEAQMFFDLMQSYNENLTPFLYVISLVSIALYFVTSSDSGSLVIDCLSANGSHDPPVIQRVFWAVTEGACATGLLVAGGTDALTALQTVSVAAGLPYTVIVCFMCVALWKAITSEGNPDRKSSGFLTSLFHVFTFPLSLQKLLDLVIAVTIPWLPAGRASAKVGGRKMYVPMVTMAVLFNTFIILLILQKVETDIAYIGWVVLMGYFAYVTGIRAEVRKAFEIDGNMFQDFLVVMFLHPFAVDQLDRQMLYERTMNDANDGAEMQDFERNATDIEEKETFIKRS</sequence>
<dbReference type="GO" id="GO:0022857">
    <property type="term" value="F:transmembrane transporter activity"/>
    <property type="evidence" value="ECO:0007669"/>
    <property type="project" value="InterPro"/>
</dbReference>
<dbReference type="EMBL" id="CACRXK020002473">
    <property type="protein sequence ID" value="CAB3994479.1"/>
    <property type="molecule type" value="Genomic_DNA"/>
</dbReference>
<protein>
    <submittedName>
        <fullName evidence="7">Uncharacterized transporter Mb0941-like</fullName>
    </submittedName>
</protein>
<dbReference type="OrthoDB" id="1045822at2759"/>
<evidence type="ECO:0000313" key="8">
    <source>
        <dbReference type="Proteomes" id="UP001152795"/>
    </source>
</evidence>
<name>A0A6S7GWE5_PARCT</name>
<evidence type="ECO:0000256" key="1">
    <source>
        <dbReference type="ARBA" id="ARBA00004651"/>
    </source>
</evidence>
<reference evidence="7" key="1">
    <citation type="submission" date="2020-04" db="EMBL/GenBank/DDBJ databases">
        <authorList>
            <person name="Alioto T."/>
            <person name="Alioto T."/>
            <person name="Gomez Garrido J."/>
        </authorList>
    </citation>
    <scope>NUCLEOTIDE SEQUENCE</scope>
    <source>
        <strain evidence="7">A484AB</strain>
    </source>
</reference>
<comment type="subcellular location">
    <subcellularLocation>
        <location evidence="1">Cell membrane</location>
        <topology evidence="1">Multi-pass membrane protein</topology>
    </subcellularLocation>
</comment>
<keyword evidence="2" id="KW-0813">Transport</keyword>
<keyword evidence="5" id="KW-1133">Transmembrane helix</keyword>
<dbReference type="AlphaFoldDB" id="A0A6S7GWE5"/>
<dbReference type="InterPro" id="IPR018093">
    <property type="entry name" value="BCCT_CS"/>
</dbReference>
<dbReference type="Pfam" id="PF02028">
    <property type="entry name" value="BCCT"/>
    <property type="match status" value="1"/>
</dbReference>
<dbReference type="PANTHER" id="PTHR30047">
    <property type="entry name" value="HIGH-AFFINITY CHOLINE TRANSPORT PROTEIN-RELATED"/>
    <property type="match status" value="1"/>
</dbReference>
<dbReference type="GO" id="GO:0005886">
    <property type="term" value="C:plasma membrane"/>
    <property type="evidence" value="ECO:0007669"/>
    <property type="project" value="UniProtKB-SubCell"/>
</dbReference>
<keyword evidence="6" id="KW-0472">Membrane</keyword>
<gene>
    <name evidence="7" type="ORF">PACLA_8A007083</name>
</gene>
<dbReference type="PANTHER" id="PTHR30047:SF7">
    <property type="entry name" value="HIGH-AFFINITY CHOLINE TRANSPORT PROTEIN"/>
    <property type="match status" value="1"/>
</dbReference>
<keyword evidence="3" id="KW-1003">Cell membrane</keyword>
<evidence type="ECO:0000313" key="7">
    <source>
        <dbReference type="EMBL" id="CAB3994479.1"/>
    </source>
</evidence>
<organism evidence="7 8">
    <name type="scientific">Paramuricea clavata</name>
    <name type="common">Red gorgonian</name>
    <name type="synonym">Violescent sea-whip</name>
    <dbReference type="NCBI Taxonomy" id="317549"/>
    <lineage>
        <taxon>Eukaryota</taxon>
        <taxon>Metazoa</taxon>
        <taxon>Cnidaria</taxon>
        <taxon>Anthozoa</taxon>
        <taxon>Octocorallia</taxon>
        <taxon>Malacalcyonacea</taxon>
        <taxon>Plexauridae</taxon>
        <taxon>Paramuricea</taxon>
    </lineage>
</organism>
<evidence type="ECO:0000256" key="3">
    <source>
        <dbReference type="ARBA" id="ARBA00022475"/>
    </source>
</evidence>
<proteinExistence type="predicted"/>
<comment type="caution">
    <text evidence="7">The sequence shown here is derived from an EMBL/GenBank/DDBJ whole genome shotgun (WGS) entry which is preliminary data.</text>
</comment>
<dbReference type="Proteomes" id="UP001152795">
    <property type="component" value="Unassembled WGS sequence"/>
</dbReference>
<evidence type="ECO:0000256" key="6">
    <source>
        <dbReference type="ARBA" id="ARBA00023136"/>
    </source>
</evidence>
<dbReference type="PROSITE" id="PS01303">
    <property type="entry name" value="BCCT"/>
    <property type="match status" value="1"/>
</dbReference>
<accession>A0A6S7GWE5</accession>
<keyword evidence="8" id="KW-1185">Reference proteome</keyword>
<keyword evidence="4" id="KW-0812">Transmembrane</keyword>
<evidence type="ECO:0000256" key="4">
    <source>
        <dbReference type="ARBA" id="ARBA00022692"/>
    </source>
</evidence>